<sequence length="82" mass="8697">MSLQVEILYTNPSITTLMFTNLATGASALTNADAACLNSCKSTAPNQLIFSLGSPSEHDLTPGTYSIAFNGLEFPQKLIVTE</sequence>
<protein>
    <submittedName>
        <fullName evidence="1">Uncharacterized protein</fullName>
    </submittedName>
</protein>
<organism evidence="1 2">
    <name type="scientific">Dyadobacter subterraneus</name>
    <dbReference type="NCBI Taxonomy" id="2773304"/>
    <lineage>
        <taxon>Bacteria</taxon>
        <taxon>Pseudomonadati</taxon>
        <taxon>Bacteroidota</taxon>
        <taxon>Cytophagia</taxon>
        <taxon>Cytophagales</taxon>
        <taxon>Spirosomataceae</taxon>
        <taxon>Dyadobacter</taxon>
    </lineage>
</organism>
<name>A0ABR9WAP7_9BACT</name>
<evidence type="ECO:0000313" key="2">
    <source>
        <dbReference type="Proteomes" id="UP000634134"/>
    </source>
</evidence>
<dbReference type="Proteomes" id="UP000634134">
    <property type="component" value="Unassembled WGS sequence"/>
</dbReference>
<comment type="caution">
    <text evidence="1">The sequence shown here is derived from an EMBL/GenBank/DDBJ whole genome shotgun (WGS) entry which is preliminary data.</text>
</comment>
<accession>A0ABR9WAP7</accession>
<dbReference type="EMBL" id="JACYGY010000001">
    <property type="protein sequence ID" value="MBE9462046.1"/>
    <property type="molecule type" value="Genomic_DNA"/>
</dbReference>
<evidence type="ECO:0000313" key="1">
    <source>
        <dbReference type="EMBL" id="MBE9462046.1"/>
    </source>
</evidence>
<gene>
    <name evidence="1" type="ORF">IEE83_09150</name>
</gene>
<keyword evidence="2" id="KW-1185">Reference proteome</keyword>
<reference evidence="2" key="1">
    <citation type="submission" date="2023-07" db="EMBL/GenBank/DDBJ databases">
        <title>Dyadobacter sp. nov 'subterranea' isolated from contaminted grondwater.</title>
        <authorList>
            <person name="Szabo I."/>
            <person name="Al-Omari J."/>
            <person name="Szerdahelyi S.G."/>
            <person name="Rado J."/>
        </authorList>
    </citation>
    <scope>NUCLEOTIDE SEQUENCE [LARGE SCALE GENOMIC DNA]</scope>
    <source>
        <strain evidence="2">UP-52</strain>
    </source>
</reference>
<proteinExistence type="predicted"/>
<dbReference type="RefSeq" id="WP_194120277.1">
    <property type="nucleotide sequence ID" value="NZ_JACYGY010000001.1"/>
</dbReference>